<dbReference type="GO" id="GO:0006338">
    <property type="term" value="P:chromatin remodeling"/>
    <property type="evidence" value="ECO:0007669"/>
    <property type="project" value="TreeGrafter"/>
</dbReference>
<dbReference type="AlphaFoldDB" id="A0A1B0D5X6"/>
<dbReference type="SUPFAM" id="SSF46774">
    <property type="entry name" value="ARID-like"/>
    <property type="match status" value="1"/>
</dbReference>
<feature type="compositionally biased region" description="Low complexity" evidence="3">
    <location>
        <begin position="150"/>
        <end position="171"/>
    </location>
</feature>
<reference evidence="4" key="1">
    <citation type="submission" date="2022-08" db="UniProtKB">
        <authorList>
            <consortium name="EnsemblMetazoa"/>
        </authorList>
    </citation>
    <scope>IDENTIFICATION</scope>
    <source>
        <strain evidence="4">Israel</strain>
    </source>
</reference>
<feature type="region of interest" description="Disordered" evidence="3">
    <location>
        <begin position="219"/>
        <end position="326"/>
    </location>
</feature>
<dbReference type="FunFam" id="1.10.150.60:FF:000012">
    <property type="entry name" value="Blast:Protein Jumonji"/>
    <property type="match status" value="1"/>
</dbReference>
<dbReference type="InterPro" id="IPR036431">
    <property type="entry name" value="ARID_dom_sf"/>
</dbReference>
<proteinExistence type="predicted"/>
<dbReference type="VEuPathDB" id="VectorBase:PPAI002885"/>
<dbReference type="VEuPathDB" id="VectorBase:PPAPM1_001956"/>
<dbReference type="GO" id="GO:0010468">
    <property type="term" value="P:regulation of gene expression"/>
    <property type="evidence" value="ECO:0007669"/>
    <property type="project" value="TreeGrafter"/>
</dbReference>
<feature type="compositionally biased region" description="Polar residues" evidence="3">
    <location>
        <begin position="267"/>
        <end position="281"/>
    </location>
</feature>
<evidence type="ECO:0000256" key="2">
    <source>
        <dbReference type="ARBA" id="ARBA00023242"/>
    </source>
</evidence>
<dbReference type="PROSITE" id="PS51183">
    <property type="entry name" value="JMJN"/>
    <property type="match status" value="1"/>
</dbReference>
<feature type="compositionally biased region" description="Polar residues" evidence="3">
    <location>
        <begin position="452"/>
        <end position="464"/>
    </location>
</feature>
<dbReference type="GO" id="GO:0000785">
    <property type="term" value="C:chromatin"/>
    <property type="evidence" value="ECO:0007669"/>
    <property type="project" value="TreeGrafter"/>
</dbReference>
<feature type="compositionally biased region" description="Low complexity" evidence="3">
    <location>
        <begin position="1121"/>
        <end position="1130"/>
    </location>
</feature>
<dbReference type="PROSITE" id="PS51184">
    <property type="entry name" value="JMJC"/>
    <property type="match status" value="1"/>
</dbReference>
<feature type="region of interest" description="Disordered" evidence="3">
    <location>
        <begin position="680"/>
        <end position="710"/>
    </location>
</feature>
<dbReference type="EMBL" id="AJVK01000473">
    <property type="status" value="NOT_ANNOTATED_CDS"/>
    <property type="molecule type" value="Genomic_DNA"/>
</dbReference>
<dbReference type="Pfam" id="PF01388">
    <property type="entry name" value="ARID"/>
    <property type="match status" value="1"/>
</dbReference>
<dbReference type="Pfam" id="PF02373">
    <property type="entry name" value="JmjC"/>
    <property type="match status" value="1"/>
</dbReference>
<evidence type="ECO:0000256" key="3">
    <source>
        <dbReference type="SAM" id="MobiDB-lite"/>
    </source>
</evidence>
<sequence length="1130" mass="124286">MSHEQIQKWLIECSKAPHQEEIHDDLSDEDLMTPPKPISYLLTSSPYRDLADESTSSGQGMKLGGKVKEERSSSSTTGKSTSATKGPTLKATPVFSTTPKEETTSKEPLNFSSIKLEDKKDGGPVRAKTTPIRPVKEIESKKVPTPPLKTPVTPAKAKSTPKSAKSSKSTAVPNPKPADRKPIYNRKTPLYSPKVPETSKTKQVVNTFGAFSPENEHSVYSFDKEDDAIPVATPFRRHTRRESNNSRADDAQNLEKSKESVKKDAETSFQKPSPVITQTPKETLKEIPKEQSQVSLDTDTSPTRATNEKQTSTVDGNDSDSEGHTFYIPLQGTGNLGGKGDQVIQGVAVKLGTEGPDGPNQRVIMRAKLVTKAQMGTNPTPIPESLANAQQDIMKSLLANKEICSKSVPIGTVQPRFKSAETPTTSRASVSRDPPPAQSAASSSRAPSHSSLTRVNSNSSLVSQKSRKSGKVKPSEWQGTINPSNNTAFPRTDDTAQMVEAPVFSPTEKEFQDPIEFIDRIAPIAARFGLCRIIPPASFKPECRVSDDMRFTAYNQYVHKMLHRWGPSAKELSAIKKYLATQSITLTHPPWIGGMEVDLPRLYHTVQELGGLKEVIEKKKWARVAEEMCIPKSAQDRVTKLDDIYCKYLLPYDTLSPAERQKLFDEVEADWAKREAKARRNADRCVTTAPQREPDGDNEDEDEDESDDEADGAMECIEKGRSMPLNAFFRIARNTMALWFKNTEPTPSDVEAEFWRHVAVRDSHVCVHSGSIDSSGWGYGFPAPGAKTKASPCARHPWNLKVLTNNSGSILRSLGPVMGVTVPTLHVGMLFSACCWYRDPHGLPWIEYLHTGAPKVWYGVPDEQSANFRTALTSLVPTHCQNKTIWLPCDTAMVPPHMLTDKGVSLCRTEQQPGQFVVVFPRAYTSSIATGYVISESVYFATHKWLDSSHQDFKDIQESCEPTMFSLEQLVFAMASDQRSNAETLAQILPILQDVCKKEATLRQELKDAGVAATAKFASKTKKNAADENECDLCRANLFVSLIKTEVEEEEITYCLQHALKFIQDGEVVARQCTLHLRYTIPEIEQLIGRLKERIEQGGCGGSSVGSRKSGGGGGGGGAGKKSTVSVGSN</sequence>
<name>A0A1B0D5X6_PHLPP</name>
<dbReference type="SMART" id="SM01014">
    <property type="entry name" value="ARID"/>
    <property type="match status" value="1"/>
</dbReference>
<feature type="compositionally biased region" description="Polar residues" evidence="3">
    <location>
        <begin position="290"/>
        <end position="316"/>
    </location>
</feature>
<keyword evidence="2" id="KW-0539">Nucleus</keyword>
<organism evidence="4 5">
    <name type="scientific">Phlebotomus papatasi</name>
    <name type="common">Sandfly</name>
    <dbReference type="NCBI Taxonomy" id="29031"/>
    <lineage>
        <taxon>Eukaryota</taxon>
        <taxon>Metazoa</taxon>
        <taxon>Ecdysozoa</taxon>
        <taxon>Arthropoda</taxon>
        <taxon>Hexapoda</taxon>
        <taxon>Insecta</taxon>
        <taxon>Pterygota</taxon>
        <taxon>Neoptera</taxon>
        <taxon>Endopterygota</taxon>
        <taxon>Diptera</taxon>
        <taxon>Nematocera</taxon>
        <taxon>Psychodoidea</taxon>
        <taxon>Psychodidae</taxon>
        <taxon>Phlebotomus</taxon>
        <taxon>Phlebotomus</taxon>
    </lineage>
</organism>
<dbReference type="CDD" id="cd16870">
    <property type="entry name" value="ARID_JARD2"/>
    <property type="match status" value="1"/>
</dbReference>
<dbReference type="PANTHER" id="PTHR10694">
    <property type="entry name" value="LYSINE-SPECIFIC DEMETHYLASE"/>
    <property type="match status" value="1"/>
</dbReference>
<dbReference type="PANTHER" id="PTHR10694:SF113">
    <property type="entry name" value="PROTEIN JUMONJI"/>
    <property type="match status" value="1"/>
</dbReference>
<feature type="region of interest" description="Disordered" evidence="3">
    <location>
        <begin position="17"/>
        <end position="200"/>
    </location>
</feature>
<dbReference type="SUPFAM" id="SSF51197">
    <property type="entry name" value="Clavaminate synthase-like"/>
    <property type="match status" value="1"/>
</dbReference>
<dbReference type="Proteomes" id="UP000092462">
    <property type="component" value="Unassembled WGS sequence"/>
</dbReference>
<dbReference type="GO" id="GO:0005634">
    <property type="term" value="C:nucleus"/>
    <property type="evidence" value="ECO:0007669"/>
    <property type="project" value="UniProtKB-SubCell"/>
</dbReference>
<dbReference type="InterPro" id="IPR004198">
    <property type="entry name" value="Znf_C5HC2"/>
</dbReference>
<dbReference type="Gene3D" id="1.10.150.60">
    <property type="entry name" value="ARID DNA-binding domain"/>
    <property type="match status" value="1"/>
</dbReference>
<dbReference type="InterPro" id="IPR003349">
    <property type="entry name" value="JmjN"/>
</dbReference>
<feature type="compositionally biased region" description="Polar residues" evidence="3">
    <location>
        <begin position="477"/>
        <end position="489"/>
    </location>
</feature>
<evidence type="ECO:0000313" key="5">
    <source>
        <dbReference type="Proteomes" id="UP000092462"/>
    </source>
</evidence>
<dbReference type="InterPro" id="IPR001606">
    <property type="entry name" value="ARID_dom"/>
</dbReference>
<dbReference type="Gene3D" id="2.60.120.650">
    <property type="entry name" value="Cupin"/>
    <property type="match status" value="1"/>
</dbReference>
<feature type="region of interest" description="Disordered" evidence="3">
    <location>
        <begin position="415"/>
        <end position="491"/>
    </location>
</feature>
<dbReference type="Pfam" id="PF02375">
    <property type="entry name" value="JmjN"/>
    <property type="match status" value="1"/>
</dbReference>
<protein>
    <recommendedName>
        <fullName evidence="6">Protein Jumonji</fullName>
    </recommendedName>
</protein>
<feature type="compositionally biased region" description="Low complexity" evidence="3">
    <location>
        <begin position="438"/>
        <end position="451"/>
    </location>
</feature>
<dbReference type="SMART" id="SM00501">
    <property type="entry name" value="BRIGHT"/>
    <property type="match status" value="1"/>
</dbReference>
<keyword evidence="5" id="KW-1185">Reference proteome</keyword>
<dbReference type="InterPro" id="IPR003347">
    <property type="entry name" value="JmjC_dom"/>
</dbReference>
<feature type="region of interest" description="Disordered" evidence="3">
    <location>
        <begin position="1099"/>
        <end position="1130"/>
    </location>
</feature>
<evidence type="ECO:0000313" key="4">
    <source>
        <dbReference type="EnsemblMetazoa" id="PPAI002885-PA"/>
    </source>
</evidence>
<feature type="compositionally biased region" description="Acidic residues" evidence="3">
    <location>
        <begin position="696"/>
        <end position="710"/>
    </location>
</feature>
<dbReference type="Pfam" id="PF02928">
    <property type="entry name" value="zf-C5HC2"/>
    <property type="match status" value="1"/>
</dbReference>
<dbReference type="SMART" id="SM00545">
    <property type="entry name" value="JmjN"/>
    <property type="match status" value="1"/>
</dbReference>
<feature type="compositionally biased region" description="Low complexity" evidence="3">
    <location>
        <begin position="73"/>
        <end position="86"/>
    </location>
</feature>
<dbReference type="GO" id="GO:0003677">
    <property type="term" value="F:DNA binding"/>
    <property type="evidence" value="ECO:0007669"/>
    <property type="project" value="InterPro"/>
</dbReference>
<evidence type="ECO:0000256" key="1">
    <source>
        <dbReference type="ARBA" id="ARBA00004123"/>
    </source>
</evidence>
<feature type="compositionally biased region" description="Gly residues" evidence="3">
    <location>
        <begin position="1099"/>
        <end position="1120"/>
    </location>
</feature>
<dbReference type="EMBL" id="AJVK01000472">
    <property type="status" value="NOT_ANNOTATED_CDS"/>
    <property type="molecule type" value="Genomic_DNA"/>
</dbReference>
<feature type="compositionally biased region" description="Basic and acidic residues" evidence="3">
    <location>
        <begin position="241"/>
        <end position="266"/>
    </location>
</feature>
<evidence type="ECO:0008006" key="6">
    <source>
        <dbReference type="Google" id="ProtNLM"/>
    </source>
</evidence>
<dbReference type="PROSITE" id="PS51011">
    <property type="entry name" value="ARID"/>
    <property type="match status" value="1"/>
</dbReference>
<accession>A0A1B0D5X6</accession>
<dbReference type="EnsemblMetazoa" id="PPAI002885-RA">
    <property type="protein sequence ID" value="PPAI002885-PA"/>
    <property type="gene ID" value="PPAI002885"/>
</dbReference>
<dbReference type="SMART" id="SM00558">
    <property type="entry name" value="JmjC"/>
    <property type="match status" value="1"/>
</dbReference>
<dbReference type="EMBL" id="AJVK01000471">
    <property type="status" value="NOT_ANNOTATED_CDS"/>
    <property type="molecule type" value="Genomic_DNA"/>
</dbReference>
<comment type="subcellular location">
    <subcellularLocation>
        <location evidence="1">Nucleus</location>
    </subcellularLocation>
</comment>